<reference evidence="3" key="1">
    <citation type="journal article" date="2002" name="Science">
        <title>The draft genome of Ciona intestinalis: insights into chordate and vertebrate origins.</title>
        <authorList>
            <person name="Dehal P."/>
            <person name="Satou Y."/>
            <person name="Campbell R.K."/>
            <person name="Chapman J."/>
            <person name="Degnan B."/>
            <person name="De Tomaso A."/>
            <person name="Davidson B."/>
            <person name="Di Gregorio A."/>
            <person name="Gelpke M."/>
            <person name="Goodstein D.M."/>
            <person name="Harafuji N."/>
            <person name="Hastings K.E."/>
            <person name="Ho I."/>
            <person name="Hotta K."/>
            <person name="Huang W."/>
            <person name="Kawashima T."/>
            <person name="Lemaire P."/>
            <person name="Martinez D."/>
            <person name="Meinertzhagen I.A."/>
            <person name="Necula S."/>
            <person name="Nonaka M."/>
            <person name="Putnam N."/>
            <person name="Rash S."/>
            <person name="Saiga H."/>
            <person name="Satake M."/>
            <person name="Terry A."/>
            <person name="Yamada L."/>
            <person name="Wang H.G."/>
            <person name="Awazu S."/>
            <person name="Azumi K."/>
            <person name="Boore J."/>
            <person name="Branno M."/>
            <person name="Chin-Bow S."/>
            <person name="DeSantis R."/>
            <person name="Doyle S."/>
            <person name="Francino P."/>
            <person name="Keys D.N."/>
            <person name="Haga S."/>
            <person name="Hayashi H."/>
            <person name="Hino K."/>
            <person name="Imai K.S."/>
            <person name="Inaba K."/>
            <person name="Kano S."/>
            <person name="Kobayashi K."/>
            <person name="Kobayashi M."/>
            <person name="Lee B.I."/>
            <person name="Makabe K.W."/>
            <person name="Manohar C."/>
            <person name="Matassi G."/>
            <person name="Medina M."/>
            <person name="Mochizuki Y."/>
            <person name="Mount S."/>
            <person name="Morishita T."/>
            <person name="Miura S."/>
            <person name="Nakayama A."/>
            <person name="Nishizaka S."/>
            <person name="Nomoto H."/>
            <person name="Ohta F."/>
            <person name="Oishi K."/>
            <person name="Rigoutsos I."/>
            <person name="Sano M."/>
            <person name="Sasaki A."/>
            <person name="Sasakura Y."/>
            <person name="Shoguchi E."/>
            <person name="Shin-i T."/>
            <person name="Spagnuolo A."/>
            <person name="Stainier D."/>
            <person name="Suzuki M.M."/>
            <person name="Tassy O."/>
            <person name="Takatori N."/>
            <person name="Tokuoka M."/>
            <person name="Yagi K."/>
            <person name="Yoshizaki F."/>
            <person name="Wada S."/>
            <person name="Zhang C."/>
            <person name="Hyatt P.D."/>
            <person name="Larimer F."/>
            <person name="Detter C."/>
            <person name="Doggett N."/>
            <person name="Glavina T."/>
            <person name="Hawkins T."/>
            <person name="Richardson P."/>
            <person name="Lucas S."/>
            <person name="Kohara Y."/>
            <person name="Levine M."/>
            <person name="Satoh N."/>
            <person name="Rokhsar D.S."/>
        </authorList>
    </citation>
    <scope>NUCLEOTIDE SEQUENCE [LARGE SCALE GENOMIC DNA]</scope>
</reference>
<feature type="chain" id="PRO_5030079259" evidence="1">
    <location>
        <begin position="26"/>
        <end position="112"/>
    </location>
</feature>
<feature type="signal peptide" evidence="1">
    <location>
        <begin position="1"/>
        <end position="25"/>
    </location>
</feature>
<dbReference type="KEGG" id="cin:100175081"/>
<dbReference type="InParanoid" id="A0A3Q0PR93"/>
<dbReference type="RefSeq" id="XP_009858638.1">
    <property type="nucleotide sequence ID" value="XM_009860336.3"/>
</dbReference>
<sequence length="112" mass="11620">MQLTANISALLALFLICQLVTSASGYFISSSSDCTESVINGKKHSECIYSGTGDKAGNTCTTKCVDGKCTSSCAKLSEGADCLSSLTDSQILSMKLKDIIEVCSVGNAETDS</sequence>
<keyword evidence="3" id="KW-1185">Reference proteome</keyword>
<accession>A0A3Q0PR93</accession>
<dbReference type="Proteomes" id="UP000008144">
    <property type="component" value="Chromosome 5"/>
</dbReference>
<gene>
    <name evidence="2" type="primary">LOC100175081</name>
</gene>
<reference evidence="2" key="2">
    <citation type="journal article" date="2008" name="Genome Biol.">
        <title>Improved genome assembly and evidence-based global gene model set for the chordate Ciona intestinalis: new insight into intron and operon populations.</title>
        <authorList>
            <person name="Satou Y."/>
            <person name="Mineta K."/>
            <person name="Ogasawara M."/>
            <person name="Sasakura Y."/>
            <person name="Shoguchi E."/>
            <person name="Ueno K."/>
            <person name="Yamada L."/>
            <person name="Matsumoto J."/>
            <person name="Wasserscheid J."/>
            <person name="Dewar K."/>
            <person name="Wiley G.B."/>
            <person name="Macmil S.L."/>
            <person name="Roe B.A."/>
            <person name="Zeller R.W."/>
            <person name="Hastings K.E."/>
            <person name="Lemaire P."/>
            <person name="Lindquist E."/>
            <person name="Endo T."/>
            <person name="Hotta K."/>
            <person name="Inaba K."/>
        </authorList>
    </citation>
    <scope>NUCLEOTIDE SEQUENCE [LARGE SCALE GENOMIC DNA]</scope>
    <source>
        <strain evidence="2">wild type</strain>
    </source>
</reference>
<dbReference type="EMBL" id="EAAA01002149">
    <property type="status" value="NOT_ANNOTATED_CDS"/>
    <property type="molecule type" value="Genomic_DNA"/>
</dbReference>
<evidence type="ECO:0000313" key="2">
    <source>
        <dbReference type="Ensembl" id="ENSCINP00000009837.3"/>
    </source>
</evidence>
<evidence type="ECO:0000313" key="3">
    <source>
        <dbReference type="Proteomes" id="UP000008144"/>
    </source>
</evidence>
<protein>
    <submittedName>
        <fullName evidence="2">Uncharacterized LOC100175081</fullName>
    </submittedName>
</protein>
<keyword evidence="1" id="KW-0732">Signal</keyword>
<reference evidence="2" key="4">
    <citation type="submission" date="2025-09" db="UniProtKB">
        <authorList>
            <consortium name="Ensembl"/>
        </authorList>
    </citation>
    <scope>IDENTIFICATION</scope>
</reference>
<dbReference type="Ensembl" id="ENSCINT00000009837.3">
    <property type="protein sequence ID" value="ENSCINP00000009837.3"/>
    <property type="gene ID" value="ENSCING00000004755.3"/>
</dbReference>
<organism evidence="2 3">
    <name type="scientific">Ciona intestinalis</name>
    <name type="common">Transparent sea squirt</name>
    <name type="synonym">Ascidia intestinalis</name>
    <dbReference type="NCBI Taxonomy" id="7719"/>
    <lineage>
        <taxon>Eukaryota</taxon>
        <taxon>Metazoa</taxon>
        <taxon>Chordata</taxon>
        <taxon>Tunicata</taxon>
        <taxon>Ascidiacea</taxon>
        <taxon>Phlebobranchia</taxon>
        <taxon>Cionidae</taxon>
        <taxon>Ciona</taxon>
    </lineage>
</organism>
<name>A0A3Q0PR93_CIOIN</name>
<dbReference type="EMBL" id="EAAA01002150">
    <property type="status" value="NOT_ANNOTATED_CDS"/>
    <property type="molecule type" value="Genomic_DNA"/>
</dbReference>
<reference evidence="2" key="3">
    <citation type="submission" date="2025-08" db="UniProtKB">
        <authorList>
            <consortium name="Ensembl"/>
        </authorList>
    </citation>
    <scope>IDENTIFICATION</scope>
</reference>
<evidence type="ECO:0000256" key="1">
    <source>
        <dbReference type="SAM" id="SignalP"/>
    </source>
</evidence>
<proteinExistence type="predicted"/>
<dbReference type="AlphaFoldDB" id="A0A3Q0PR93"/>
<dbReference type="GeneID" id="100175081"/>